<protein>
    <submittedName>
        <fullName evidence="1">Uncharacterized protein</fullName>
    </submittedName>
</protein>
<sequence length="103" mass="11776">MVTSEREGRAPSFFSRIWFRAAEYCGTFGKLVGLAICQVAIPGEIEDLAYSKSTALLIQRPRSFEHTHVKREPKTVHSVCLQEAAYNHWESSQPQHNNKHYAE</sequence>
<organism evidence="1 2">
    <name type="scientific">Aspergillus calidoustus</name>
    <dbReference type="NCBI Taxonomy" id="454130"/>
    <lineage>
        <taxon>Eukaryota</taxon>
        <taxon>Fungi</taxon>
        <taxon>Dikarya</taxon>
        <taxon>Ascomycota</taxon>
        <taxon>Pezizomycotina</taxon>
        <taxon>Eurotiomycetes</taxon>
        <taxon>Eurotiomycetidae</taxon>
        <taxon>Eurotiales</taxon>
        <taxon>Aspergillaceae</taxon>
        <taxon>Aspergillus</taxon>
        <taxon>Aspergillus subgen. Nidulantes</taxon>
    </lineage>
</organism>
<dbReference type="OrthoDB" id="4509270at2759"/>
<reference evidence="2" key="1">
    <citation type="journal article" date="2016" name="Genome Announc.">
        <title>Draft genome sequences of fungus Aspergillus calidoustus.</title>
        <authorList>
            <person name="Horn F."/>
            <person name="Linde J."/>
            <person name="Mattern D.J."/>
            <person name="Walther G."/>
            <person name="Guthke R."/>
            <person name="Scherlach K."/>
            <person name="Martin K."/>
            <person name="Brakhage A.A."/>
            <person name="Petzke L."/>
            <person name="Valiante V."/>
        </authorList>
    </citation>
    <scope>NUCLEOTIDE SEQUENCE [LARGE SCALE GENOMIC DNA]</scope>
    <source>
        <strain evidence="2">SF006504</strain>
    </source>
</reference>
<evidence type="ECO:0000313" key="1">
    <source>
        <dbReference type="EMBL" id="CEL11772.1"/>
    </source>
</evidence>
<name>A0A0U5CKH2_ASPCI</name>
<evidence type="ECO:0000313" key="2">
    <source>
        <dbReference type="Proteomes" id="UP000054771"/>
    </source>
</evidence>
<keyword evidence="2" id="KW-1185">Reference proteome</keyword>
<dbReference type="Proteomes" id="UP000054771">
    <property type="component" value="Unassembled WGS sequence"/>
</dbReference>
<gene>
    <name evidence="1" type="ORF">ASPCAL14870</name>
</gene>
<dbReference type="EMBL" id="CDMC01000031">
    <property type="protein sequence ID" value="CEL11772.1"/>
    <property type="molecule type" value="Genomic_DNA"/>
</dbReference>
<accession>A0A0U5CKH2</accession>
<proteinExistence type="predicted"/>
<dbReference type="AlphaFoldDB" id="A0A0U5CKH2"/>